<reference evidence="2" key="1">
    <citation type="journal article" date="2019" name="Int. J. Syst. Evol. Microbiol.">
        <title>The Global Catalogue of Microorganisms (GCM) 10K type strain sequencing project: providing services to taxonomists for standard genome sequencing and annotation.</title>
        <authorList>
            <consortium name="The Broad Institute Genomics Platform"/>
            <consortium name="The Broad Institute Genome Sequencing Center for Infectious Disease"/>
            <person name="Wu L."/>
            <person name="Ma J."/>
        </authorList>
    </citation>
    <scope>NUCLEOTIDE SEQUENCE [LARGE SCALE GENOMIC DNA]</scope>
    <source>
        <strain evidence="2">KCTC 33576</strain>
    </source>
</reference>
<evidence type="ECO:0000313" key="1">
    <source>
        <dbReference type="EMBL" id="MFD2839219.1"/>
    </source>
</evidence>
<dbReference type="EMBL" id="JBHUOP010000001">
    <property type="protein sequence ID" value="MFD2839219.1"/>
    <property type="molecule type" value="Genomic_DNA"/>
</dbReference>
<keyword evidence="2" id="KW-1185">Reference proteome</keyword>
<protein>
    <submittedName>
        <fullName evidence="1">DUF3052 domain-containing protein</fullName>
    </submittedName>
</protein>
<sequence length="137" mass="15096">MAANADSQVIDRLGFQPGFVVQEFGWADDVDDDLREAIEDLTDNELADEDFDDVTDGAIVWYRDEDGDLVDLLVDVQAALEDGAAIWVFFPKPGRDGHVDHNEIQEAAQLAGMNATSTFSIADDWSATKLSYRGRGK</sequence>
<gene>
    <name evidence="1" type="ORF">ACFSYH_01360</name>
</gene>
<organism evidence="1 2">
    <name type="scientific">Populibacterium corticicola</name>
    <dbReference type="NCBI Taxonomy" id="1812826"/>
    <lineage>
        <taxon>Bacteria</taxon>
        <taxon>Bacillati</taxon>
        <taxon>Actinomycetota</taxon>
        <taxon>Actinomycetes</taxon>
        <taxon>Micrococcales</taxon>
        <taxon>Jonesiaceae</taxon>
        <taxon>Populibacterium</taxon>
    </lineage>
</organism>
<proteinExistence type="predicted"/>
<dbReference type="InterPro" id="IPR021412">
    <property type="entry name" value="DUF3052"/>
</dbReference>
<dbReference type="Proteomes" id="UP001597391">
    <property type="component" value="Unassembled WGS sequence"/>
</dbReference>
<dbReference type="Pfam" id="PF11253">
    <property type="entry name" value="DUF3052"/>
    <property type="match status" value="1"/>
</dbReference>
<dbReference type="RefSeq" id="WP_377464657.1">
    <property type="nucleotide sequence ID" value="NZ_JBHUOP010000001.1"/>
</dbReference>
<accession>A0ABW5XCW4</accession>
<comment type="caution">
    <text evidence="1">The sequence shown here is derived from an EMBL/GenBank/DDBJ whole genome shotgun (WGS) entry which is preliminary data.</text>
</comment>
<evidence type="ECO:0000313" key="2">
    <source>
        <dbReference type="Proteomes" id="UP001597391"/>
    </source>
</evidence>
<name>A0ABW5XCW4_9MICO</name>